<dbReference type="PANTHER" id="PTHR24296">
    <property type="entry name" value="CYTOCHROME P450"/>
    <property type="match status" value="1"/>
</dbReference>
<evidence type="ECO:0000256" key="9">
    <source>
        <dbReference type="RuleBase" id="RU000461"/>
    </source>
</evidence>
<keyword evidence="5 9" id="KW-0560">Oxidoreductase</keyword>
<dbReference type="GO" id="GO:0020037">
    <property type="term" value="F:heme binding"/>
    <property type="evidence" value="ECO:0007669"/>
    <property type="project" value="InterPro"/>
</dbReference>
<keyword evidence="10" id="KW-1185">Reference proteome</keyword>
<reference evidence="11" key="1">
    <citation type="submission" date="2025-08" db="UniProtKB">
        <authorList>
            <consortium name="RefSeq"/>
        </authorList>
    </citation>
    <scope>IDENTIFICATION</scope>
    <source>
        <tissue evidence="11">Fruit stalk</tissue>
    </source>
</reference>
<dbReference type="PRINTS" id="PR00385">
    <property type="entry name" value="P450"/>
</dbReference>
<dbReference type="SUPFAM" id="SSF48264">
    <property type="entry name" value="Cytochrome P450"/>
    <property type="match status" value="1"/>
</dbReference>
<evidence type="ECO:0000256" key="3">
    <source>
        <dbReference type="ARBA" id="ARBA00022617"/>
    </source>
</evidence>
<dbReference type="PRINTS" id="PR00463">
    <property type="entry name" value="EP450I"/>
</dbReference>
<dbReference type="GO" id="GO:0005506">
    <property type="term" value="F:iron ion binding"/>
    <property type="evidence" value="ECO:0007669"/>
    <property type="project" value="InterPro"/>
</dbReference>
<dbReference type="InterPro" id="IPR036396">
    <property type="entry name" value="Cyt_P450_sf"/>
</dbReference>
<dbReference type="InterPro" id="IPR001128">
    <property type="entry name" value="Cyt_P450"/>
</dbReference>
<keyword evidence="4 8" id="KW-0479">Metal-binding</keyword>
<keyword evidence="3 8" id="KW-0349">Heme</keyword>
<dbReference type="AlphaFoldDB" id="A0A6P5ZC49"/>
<dbReference type="InterPro" id="IPR017972">
    <property type="entry name" value="Cyt_P450_CS"/>
</dbReference>
<dbReference type="GO" id="GO:0006629">
    <property type="term" value="P:lipid metabolic process"/>
    <property type="evidence" value="ECO:0007669"/>
    <property type="project" value="UniProtKB-ARBA"/>
</dbReference>
<keyword evidence="6 8" id="KW-0408">Iron</keyword>
<dbReference type="GO" id="GO:0016705">
    <property type="term" value="F:oxidoreductase activity, acting on paired donors, with incorporation or reduction of molecular oxygen"/>
    <property type="evidence" value="ECO:0007669"/>
    <property type="project" value="InterPro"/>
</dbReference>
<proteinExistence type="inferred from homology"/>
<dbReference type="RefSeq" id="XP_022750042.1">
    <property type="nucleotide sequence ID" value="XM_022894307.1"/>
</dbReference>
<organism evidence="10 11">
    <name type="scientific">Durio zibethinus</name>
    <name type="common">Durian</name>
    <dbReference type="NCBI Taxonomy" id="66656"/>
    <lineage>
        <taxon>Eukaryota</taxon>
        <taxon>Viridiplantae</taxon>
        <taxon>Streptophyta</taxon>
        <taxon>Embryophyta</taxon>
        <taxon>Tracheophyta</taxon>
        <taxon>Spermatophyta</taxon>
        <taxon>Magnoliopsida</taxon>
        <taxon>eudicotyledons</taxon>
        <taxon>Gunneridae</taxon>
        <taxon>Pentapetalae</taxon>
        <taxon>rosids</taxon>
        <taxon>malvids</taxon>
        <taxon>Malvales</taxon>
        <taxon>Malvaceae</taxon>
        <taxon>Helicteroideae</taxon>
        <taxon>Durio</taxon>
    </lineage>
</organism>
<evidence type="ECO:0000256" key="2">
    <source>
        <dbReference type="ARBA" id="ARBA00010617"/>
    </source>
</evidence>
<evidence type="ECO:0000256" key="6">
    <source>
        <dbReference type="ARBA" id="ARBA00023004"/>
    </source>
</evidence>
<comment type="similarity">
    <text evidence="2 9">Belongs to the cytochrome P450 family.</text>
</comment>
<evidence type="ECO:0000256" key="4">
    <source>
        <dbReference type="ARBA" id="ARBA00022723"/>
    </source>
</evidence>
<dbReference type="GeneID" id="111299227"/>
<keyword evidence="7 9" id="KW-0503">Monooxygenase</keyword>
<evidence type="ECO:0000256" key="1">
    <source>
        <dbReference type="ARBA" id="ARBA00001971"/>
    </source>
</evidence>
<gene>
    <name evidence="11" type="primary">LOC111299227</name>
</gene>
<accession>A0A6P5ZC49</accession>
<evidence type="ECO:0000256" key="5">
    <source>
        <dbReference type="ARBA" id="ARBA00023002"/>
    </source>
</evidence>
<evidence type="ECO:0000313" key="11">
    <source>
        <dbReference type="RefSeq" id="XP_022750042.1"/>
    </source>
</evidence>
<evidence type="ECO:0000256" key="7">
    <source>
        <dbReference type="ARBA" id="ARBA00023033"/>
    </source>
</evidence>
<dbReference type="KEGG" id="dzi:111299227"/>
<comment type="cofactor">
    <cofactor evidence="1 8">
        <name>heme</name>
        <dbReference type="ChEBI" id="CHEBI:30413"/>
    </cofactor>
</comment>
<protein>
    <submittedName>
        <fullName evidence="11">Alkane hydroxylase MAH1-like</fullName>
    </submittedName>
</protein>
<feature type="binding site" description="axial binding residue" evidence="8">
    <location>
        <position position="343"/>
    </location>
    <ligand>
        <name>heme</name>
        <dbReference type="ChEBI" id="CHEBI:30413"/>
    </ligand>
    <ligandPart>
        <name>Fe</name>
        <dbReference type="ChEBI" id="CHEBI:18248"/>
    </ligandPart>
</feature>
<name>A0A6P5ZC49_DURZI</name>
<dbReference type="Pfam" id="PF00067">
    <property type="entry name" value="p450"/>
    <property type="match status" value="1"/>
</dbReference>
<dbReference type="InterPro" id="IPR002401">
    <property type="entry name" value="Cyt_P450_E_grp-I"/>
</dbReference>
<dbReference type="Gene3D" id="1.10.630.10">
    <property type="entry name" value="Cytochrome P450"/>
    <property type="match status" value="1"/>
</dbReference>
<dbReference type="Proteomes" id="UP000515121">
    <property type="component" value="Unplaced"/>
</dbReference>
<evidence type="ECO:0000256" key="8">
    <source>
        <dbReference type="PIRSR" id="PIRSR602401-1"/>
    </source>
</evidence>
<dbReference type="GO" id="GO:0004497">
    <property type="term" value="F:monooxygenase activity"/>
    <property type="evidence" value="ECO:0007669"/>
    <property type="project" value="UniProtKB-KW"/>
</dbReference>
<sequence>MLPVLLTNFHRLHDITVEILESSGGTFIVKGAWFTNLDLMITRDPGNVHHITSTNFGIYPKGMGWKNRLDIFGNTLFNSDFDDANSFPVSFHETLLSNAISNACKAILDRHILPDSFWKLQKWLGIGKEGKLGDVWTTVDNVLAEQVSLKRKEMSNRMEDEDVDFNALGLHLIGHELLRTVSASNNVIRDNMSGLMFSSQDTTSTVLSWSFWLLLKHPVVEKRIQEIQQYFPQNVEMKWLAFGAKELNKLVYLPAALCETLRLLPPVPFEIRTHVKNDTLPNGRRINQGKNILICTHAMGRMTSVWGDDCHELQPERWITHGGGIKHEWPHKFFAFNAGPRICLGKEIAFTLMKMIASGFIHNYHIQVVENNPLNP</sequence>
<dbReference type="OrthoDB" id="1470350at2759"/>
<dbReference type="PROSITE" id="PS00086">
    <property type="entry name" value="CYTOCHROME_P450"/>
    <property type="match status" value="1"/>
</dbReference>
<evidence type="ECO:0000313" key="10">
    <source>
        <dbReference type="Proteomes" id="UP000515121"/>
    </source>
</evidence>